<feature type="region of interest" description="Disordered" evidence="1">
    <location>
        <begin position="274"/>
        <end position="390"/>
    </location>
</feature>
<reference evidence="2 3" key="1">
    <citation type="journal article" date="2015" name="Nature">
        <title>rRNA introns, odd ribosomes, and small enigmatic genomes across a large radiation of phyla.</title>
        <authorList>
            <person name="Brown C.T."/>
            <person name="Hug L.A."/>
            <person name="Thomas B.C."/>
            <person name="Sharon I."/>
            <person name="Castelle C.J."/>
            <person name="Singh A."/>
            <person name="Wilkins M.J."/>
            <person name="Williams K.H."/>
            <person name="Banfield J.F."/>
        </authorList>
    </citation>
    <scope>NUCLEOTIDE SEQUENCE [LARGE SCALE GENOMIC DNA]</scope>
</reference>
<feature type="compositionally biased region" description="Basic and acidic residues" evidence="1">
    <location>
        <begin position="299"/>
        <end position="309"/>
    </location>
</feature>
<protein>
    <submittedName>
        <fullName evidence="2">Uncharacterized protein</fullName>
    </submittedName>
</protein>
<proteinExistence type="predicted"/>
<name>A0A0G0MQY1_9BACT</name>
<gene>
    <name evidence="2" type="ORF">UT34_C0001G0480</name>
</gene>
<sequence>MYEGMTAQQYDPMTMDRNANEHILHVDRDDLAAMGRPNFNATRKGLEQARKAGLISGIEYQDPSETCGGNIVESVESIDFGYERRFNLCPGAYDLDVIMREVRRMSGNGEDPIMDHSESRSLYGDAYFDTATGHWVASFPNGGAFEFEVVNENGVEFIVVYRYRVTVADMVSIFGVSYRPLEETQAPLSNTAVPSQEPIPVQPTIPADTTLPSDVPFQGDSPNSNPPVPVATSGSNGVPETNGTSIPVVVCVVPLAIGVGALALMGGAAALSSARSSSKEEPTPDGRSVTTSGGSGEGGNKKVKDHLREQPQAPVGEVVKRAVIEAGIAPKSQPRTTISVRESDPNDPSDAWLKAITPPKSKGSLKPPNGSDPWPFIKSEHARGKGNGIGGTVARWLNEGFFGEYKKK</sequence>
<evidence type="ECO:0000313" key="3">
    <source>
        <dbReference type="Proteomes" id="UP000034799"/>
    </source>
</evidence>
<evidence type="ECO:0000256" key="1">
    <source>
        <dbReference type="SAM" id="MobiDB-lite"/>
    </source>
</evidence>
<feature type="region of interest" description="Disordered" evidence="1">
    <location>
        <begin position="188"/>
        <end position="239"/>
    </location>
</feature>
<accession>A0A0G0MQY1</accession>
<dbReference type="Proteomes" id="UP000034799">
    <property type="component" value="Unassembled WGS sequence"/>
</dbReference>
<comment type="caution">
    <text evidence="2">The sequence shown here is derived from an EMBL/GenBank/DDBJ whole genome shotgun (WGS) entry which is preliminary data.</text>
</comment>
<dbReference type="EMBL" id="LBWK01000001">
    <property type="protein sequence ID" value="KKR06439.1"/>
    <property type="molecule type" value="Genomic_DNA"/>
</dbReference>
<dbReference type="AlphaFoldDB" id="A0A0G0MQY1"/>
<dbReference type="STRING" id="1619100.UT34_C0001G0480"/>
<organism evidence="2 3">
    <name type="scientific">candidate division WS6 bacterium GW2011_GWF2_39_15</name>
    <dbReference type="NCBI Taxonomy" id="1619100"/>
    <lineage>
        <taxon>Bacteria</taxon>
        <taxon>Candidatus Dojkabacteria</taxon>
    </lineage>
</organism>
<evidence type="ECO:0000313" key="2">
    <source>
        <dbReference type="EMBL" id="KKR06439.1"/>
    </source>
</evidence>